<evidence type="ECO:0000256" key="3">
    <source>
        <dbReference type="ARBA" id="ARBA00022968"/>
    </source>
</evidence>
<evidence type="ECO:0000256" key="5">
    <source>
        <dbReference type="ARBA" id="ARBA00023284"/>
    </source>
</evidence>
<dbReference type="InterPro" id="IPR050553">
    <property type="entry name" value="Thioredoxin_ResA/DsbE_sf"/>
</dbReference>
<keyword evidence="3" id="KW-0812">Transmembrane</keyword>
<evidence type="ECO:0000256" key="2">
    <source>
        <dbReference type="ARBA" id="ARBA00022748"/>
    </source>
</evidence>
<reference evidence="7 8" key="1">
    <citation type="journal article" date="2019" name="Int. J. Syst. Evol. Microbiol.">
        <title>The Global Catalogue of Microorganisms (GCM) 10K type strain sequencing project: providing services to taxonomists for standard genome sequencing and annotation.</title>
        <authorList>
            <consortium name="The Broad Institute Genomics Platform"/>
            <consortium name="The Broad Institute Genome Sequencing Center for Infectious Disease"/>
            <person name="Wu L."/>
            <person name="Ma J."/>
        </authorList>
    </citation>
    <scope>NUCLEOTIDE SEQUENCE [LARGE SCALE GENOMIC DNA]</scope>
    <source>
        <strain evidence="7 8">JCM 13008</strain>
    </source>
</reference>
<dbReference type="PROSITE" id="PS51352">
    <property type="entry name" value="THIOREDOXIN_2"/>
    <property type="match status" value="1"/>
</dbReference>
<dbReference type="SUPFAM" id="SSF52833">
    <property type="entry name" value="Thioredoxin-like"/>
    <property type="match status" value="1"/>
</dbReference>
<proteinExistence type="predicted"/>
<evidence type="ECO:0000256" key="4">
    <source>
        <dbReference type="ARBA" id="ARBA00023157"/>
    </source>
</evidence>
<protein>
    <submittedName>
        <fullName evidence="7">TlpA disulfide reductase family protein</fullName>
    </submittedName>
</protein>
<comment type="subcellular location">
    <subcellularLocation>
        <location evidence="1">Cell envelope</location>
    </subcellularLocation>
</comment>
<keyword evidence="5" id="KW-0676">Redox-active center</keyword>
<keyword evidence="2" id="KW-0201">Cytochrome c-type biogenesis</keyword>
<evidence type="ECO:0000259" key="6">
    <source>
        <dbReference type="PROSITE" id="PS51352"/>
    </source>
</evidence>
<dbReference type="RefSeq" id="WP_343996857.1">
    <property type="nucleotide sequence ID" value="NZ_BAAALG010000018.1"/>
</dbReference>
<organism evidence="7 8">
    <name type="scientific">Nocardioides dubius</name>
    <dbReference type="NCBI Taxonomy" id="317019"/>
    <lineage>
        <taxon>Bacteria</taxon>
        <taxon>Bacillati</taxon>
        <taxon>Actinomycetota</taxon>
        <taxon>Actinomycetes</taxon>
        <taxon>Propionibacteriales</taxon>
        <taxon>Nocardioidaceae</taxon>
        <taxon>Nocardioides</taxon>
    </lineage>
</organism>
<comment type="caution">
    <text evidence="7">The sequence shown here is derived from an EMBL/GenBank/DDBJ whole genome shotgun (WGS) entry which is preliminary data.</text>
</comment>
<evidence type="ECO:0000313" key="8">
    <source>
        <dbReference type="Proteomes" id="UP001501581"/>
    </source>
</evidence>
<dbReference type="PANTHER" id="PTHR42852">
    <property type="entry name" value="THIOL:DISULFIDE INTERCHANGE PROTEIN DSBE"/>
    <property type="match status" value="1"/>
</dbReference>
<sequence>MGRPRALLAGGVAVALLTVGCSALEGDESIRTEDGSAIAQFSPTEREVIELPASAPGIDGEQLDLPALTRGKVVVLNVWASWCGPCVKEAPALRRADARFDSSEVAFLGINIRDNEASAKAFARTHRLRYPNVSDPSSALLGELSSKLTVGMPLTAVIGADGRMSALVKGAVSTATVAALVDEALAEK</sequence>
<evidence type="ECO:0000313" key="7">
    <source>
        <dbReference type="EMBL" id="GAA1114740.1"/>
    </source>
</evidence>
<keyword evidence="8" id="KW-1185">Reference proteome</keyword>
<dbReference type="Pfam" id="PF00578">
    <property type="entry name" value="AhpC-TSA"/>
    <property type="match status" value="1"/>
</dbReference>
<dbReference type="InterPro" id="IPR000866">
    <property type="entry name" value="AhpC/TSA"/>
</dbReference>
<dbReference type="InterPro" id="IPR013766">
    <property type="entry name" value="Thioredoxin_domain"/>
</dbReference>
<dbReference type="CDD" id="cd02966">
    <property type="entry name" value="TlpA_like_family"/>
    <property type="match status" value="1"/>
</dbReference>
<feature type="domain" description="Thioredoxin" evidence="6">
    <location>
        <begin position="42"/>
        <end position="186"/>
    </location>
</feature>
<dbReference type="PROSITE" id="PS51257">
    <property type="entry name" value="PROKAR_LIPOPROTEIN"/>
    <property type="match status" value="1"/>
</dbReference>
<dbReference type="PANTHER" id="PTHR42852:SF6">
    <property type="entry name" value="THIOL:DISULFIDE INTERCHANGE PROTEIN DSBE"/>
    <property type="match status" value="1"/>
</dbReference>
<dbReference type="EMBL" id="BAAALG010000018">
    <property type="protein sequence ID" value="GAA1114740.1"/>
    <property type="molecule type" value="Genomic_DNA"/>
</dbReference>
<dbReference type="Gene3D" id="3.40.30.10">
    <property type="entry name" value="Glutaredoxin"/>
    <property type="match status" value="1"/>
</dbReference>
<gene>
    <name evidence="7" type="ORF">GCM10009668_41650</name>
</gene>
<dbReference type="InterPro" id="IPR017937">
    <property type="entry name" value="Thioredoxin_CS"/>
</dbReference>
<name>A0ABN1U5R1_9ACTN</name>
<dbReference type="PROSITE" id="PS00194">
    <property type="entry name" value="THIOREDOXIN_1"/>
    <property type="match status" value="1"/>
</dbReference>
<dbReference type="Proteomes" id="UP001501581">
    <property type="component" value="Unassembled WGS sequence"/>
</dbReference>
<accession>A0ABN1U5R1</accession>
<evidence type="ECO:0000256" key="1">
    <source>
        <dbReference type="ARBA" id="ARBA00004196"/>
    </source>
</evidence>
<keyword evidence="3" id="KW-0735">Signal-anchor</keyword>
<dbReference type="InterPro" id="IPR036249">
    <property type="entry name" value="Thioredoxin-like_sf"/>
</dbReference>
<keyword evidence="4" id="KW-1015">Disulfide bond</keyword>